<comment type="function">
    <text evidence="10">Ligand for members of the frizzled family of seven transmembrane receptors.</text>
</comment>
<evidence type="ECO:0000256" key="9">
    <source>
        <dbReference type="ARBA" id="ARBA00023288"/>
    </source>
</evidence>
<evidence type="ECO:0000256" key="4">
    <source>
        <dbReference type="ARBA" id="ARBA00022525"/>
    </source>
</evidence>
<keyword evidence="6 10" id="KW-0879">Wnt signaling pathway</keyword>
<dbReference type="PANTHER" id="PTHR12027:SF77">
    <property type="entry name" value="PROTEIN WNT-5"/>
    <property type="match status" value="1"/>
</dbReference>
<reference evidence="12" key="1">
    <citation type="submission" date="2016-11" db="UniProtKB">
        <authorList>
            <consortium name="WormBaseParasite"/>
        </authorList>
    </citation>
    <scope>IDENTIFICATION</scope>
</reference>
<dbReference type="GO" id="GO:0005125">
    <property type="term" value="F:cytokine activity"/>
    <property type="evidence" value="ECO:0007669"/>
    <property type="project" value="TreeGrafter"/>
</dbReference>
<dbReference type="GO" id="GO:0060070">
    <property type="term" value="P:canonical Wnt signaling pathway"/>
    <property type="evidence" value="ECO:0007669"/>
    <property type="project" value="TreeGrafter"/>
</dbReference>
<keyword evidence="7" id="KW-1015">Disulfide bond</keyword>
<dbReference type="GO" id="GO:0045165">
    <property type="term" value="P:cell fate commitment"/>
    <property type="evidence" value="ECO:0007669"/>
    <property type="project" value="TreeGrafter"/>
</dbReference>
<dbReference type="GO" id="GO:0030182">
    <property type="term" value="P:neuron differentiation"/>
    <property type="evidence" value="ECO:0007669"/>
    <property type="project" value="TreeGrafter"/>
</dbReference>
<dbReference type="GO" id="GO:0005615">
    <property type="term" value="C:extracellular space"/>
    <property type="evidence" value="ECO:0007669"/>
    <property type="project" value="TreeGrafter"/>
</dbReference>
<dbReference type="Pfam" id="PF00110">
    <property type="entry name" value="wnt"/>
    <property type="match status" value="1"/>
</dbReference>
<evidence type="ECO:0000256" key="3">
    <source>
        <dbReference type="ARBA" id="ARBA00022473"/>
    </source>
</evidence>
<keyword evidence="8" id="KW-0325">Glycoprotein</keyword>
<protein>
    <recommendedName>
        <fullName evidence="10">Protein Wnt</fullName>
    </recommendedName>
</protein>
<evidence type="ECO:0000256" key="10">
    <source>
        <dbReference type="RuleBase" id="RU003500"/>
    </source>
</evidence>
<organism evidence="11 12">
    <name type="scientific">Macrostomum lignano</name>
    <dbReference type="NCBI Taxonomy" id="282301"/>
    <lineage>
        <taxon>Eukaryota</taxon>
        <taxon>Metazoa</taxon>
        <taxon>Spiralia</taxon>
        <taxon>Lophotrochozoa</taxon>
        <taxon>Platyhelminthes</taxon>
        <taxon>Rhabditophora</taxon>
        <taxon>Macrostomorpha</taxon>
        <taxon>Macrostomida</taxon>
        <taxon>Macrostomidae</taxon>
        <taxon>Macrostomum</taxon>
    </lineage>
</organism>
<evidence type="ECO:0000256" key="8">
    <source>
        <dbReference type="ARBA" id="ARBA00023180"/>
    </source>
</evidence>
<dbReference type="GO" id="GO:0005109">
    <property type="term" value="F:frizzled binding"/>
    <property type="evidence" value="ECO:0007669"/>
    <property type="project" value="TreeGrafter"/>
</dbReference>
<evidence type="ECO:0000256" key="6">
    <source>
        <dbReference type="ARBA" id="ARBA00022687"/>
    </source>
</evidence>
<keyword evidence="9" id="KW-0449">Lipoprotein</keyword>
<keyword evidence="11" id="KW-1185">Reference proteome</keyword>
<sequence>MIAAAHPSLEGDLSRFANACTATSPAAVTREAAFAHAITAAGVSHAVARACRQAAVDSDEAGRDGSRPAGAACGCSTALRPNNLPRDWLWGGCGDDLLFGYTFARTFVDARETEGSHPRRSDRLARALMNLHNNEAGRRAVFNAAEVACKCHGLSGSCSLRTCWQQLGQFSRTGDRLLTLYTAAERVRLDARRGTKLRRLRGRRRGSRKPDGAGLVFLTESPDYCLPDSNRGLPGTRGRRCWLDRPNGGPHSCLSLCCGRGFESRLFTTAEKCDCRFKWCCRVRCDWCPVTRLIHLCK</sequence>
<comment type="subcellular location">
    <subcellularLocation>
        <location evidence="1 10">Secreted</location>
        <location evidence="1 10">Extracellular space</location>
        <location evidence="1 10">Extracellular matrix</location>
    </subcellularLocation>
</comment>
<dbReference type="AlphaFoldDB" id="A0A1I8ISP1"/>
<keyword evidence="4" id="KW-0964">Secreted</keyword>
<dbReference type="PANTHER" id="PTHR12027">
    <property type="entry name" value="WNT RELATED"/>
    <property type="match status" value="1"/>
</dbReference>
<evidence type="ECO:0000256" key="1">
    <source>
        <dbReference type="ARBA" id="ARBA00004498"/>
    </source>
</evidence>
<evidence type="ECO:0000256" key="2">
    <source>
        <dbReference type="ARBA" id="ARBA00005683"/>
    </source>
</evidence>
<dbReference type="Proteomes" id="UP000095280">
    <property type="component" value="Unplaced"/>
</dbReference>
<evidence type="ECO:0000313" key="11">
    <source>
        <dbReference type="Proteomes" id="UP000095280"/>
    </source>
</evidence>
<dbReference type="Gene3D" id="3.30.2460.20">
    <property type="match status" value="1"/>
</dbReference>
<dbReference type="WBParaSite" id="maker-uti_cns_0015568-snap-gene-0.2-mRNA-1">
    <property type="protein sequence ID" value="maker-uti_cns_0015568-snap-gene-0.2-mRNA-1"/>
    <property type="gene ID" value="maker-uti_cns_0015568-snap-gene-0.2"/>
</dbReference>
<proteinExistence type="inferred from homology"/>
<dbReference type="InterPro" id="IPR043158">
    <property type="entry name" value="Wnt_C"/>
</dbReference>
<dbReference type="InterPro" id="IPR005817">
    <property type="entry name" value="Wnt"/>
</dbReference>
<dbReference type="PRINTS" id="PR01349">
    <property type="entry name" value="WNTPROTEIN"/>
</dbReference>
<evidence type="ECO:0000256" key="5">
    <source>
        <dbReference type="ARBA" id="ARBA00022530"/>
    </source>
</evidence>
<name>A0A1I8ISP1_9PLAT</name>
<accession>A0A1I8ISP1</accession>
<keyword evidence="5" id="KW-0272">Extracellular matrix</keyword>
<evidence type="ECO:0000256" key="7">
    <source>
        <dbReference type="ARBA" id="ARBA00023157"/>
    </source>
</evidence>
<dbReference type="PROSITE" id="PS00246">
    <property type="entry name" value="WNT1"/>
    <property type="match status" value="1"/>
</dbReference>
<comment type="similarity">
    <text evidence="2 10">Belongs to the Wnt family.</text>
</comment>
<keyword evidence="3 10" id="KW-0217">Developmental protein</keyword>
<dbReference type="SMART" id="SM00097">
    <property type="entry name" value="WNT1"/>
    <property type="match status" value="1"/>
</dbReference>
<dbReference type="InterPro" id="IPR018161">
    <property type="entry name" value="Wnt_CS"/>
</dbReference>
<evidence type="ECO:0000313" key="12">
    <source>
        <dbReference type="WBParaSite" id="maker-uti_cns_0015568-snap-gene-0.2-mRNA-1"/>
    </source>
</evidence>